<dbReference type="Pfam" id="PF00672">
    <property type="entry name" value="HAMP"/>
    <property type="match status" value="1"/>
</dbReference>
<sequence>MSRPVGLRMRLVLALLATSLVTLGASFATLVPSLDHRLERDRLNELRVVARTARFAIRGLPENVFERGTAGARRVVLDLQRRTGGHVALFLPDGTPIVVTAPEGHHPAPVDELQQVRDMHLPRVTDVREGVRDGEAILISGVQRPGGDRLILVMRKPLDDTRAAADTVRRALPLALAVGLAVALLVALALSRSLLVRLRRLREDARALGSEGLRHRIEVGPPDEVGEVAGALEAMRSRLVAEEEARQAFLATASHELRTPLATLQATLELMDEDVQRAAPVDPAVLHARAASALRQTHRLTGLATDLLDLSRVDGEAPLSADPLELVECVAMVRDDATEALGAAGRTLEVTGAAPVHARADPAAVRRILHVLLDNARAYGAGTVRLDVARDGGDALVVVTDEGPGLTVEDRDHVFERFRRGEAGHASPGFGLGLPIARGLAERMGGTLSAPEAPRGARFELRLPGWSPEG</sequence>
<reference evidence="14 15" key="1">
    <citation type="submission" date="2022-06" db="EMBL/GenBank/DDBJ databases">
        <title>Paraconexibacter antarcticus.</title>
        <authorList>
            <person name="Kim C.S."/>
        </authorList>
    </citation>
    <scope>NUCLEOTIDE SEQUENCE [LARGE SCALE GENOMIC DNA]</scope>
    <source>
        <strain evidence="14 15">02-257</strain>
    </source>
</reference>
<evidence type="ECO:0000256" key="1">
    <source>
        <dbReference type="ARBA" id="ARBA00000085"/>
    </source>
</evidence>
<evidence type="ECO:0000256" key="3">
    <source>
        <dbReference type="ARBA" id="ARBA00012438"/>
    </source>
</evidence>
<dbReference type="PRINTS" id="PR00344">
    <property type="entry name" value="BCTRLSENSOR"/>
</dbReference>
<keyword evidence="10 11" id="KW-0472">Membrane</keyword>
<comment type="subcellular location">
    <subcellularLocation>
        <location evidence="2">Cell membrane</location>
    </subcellularLocation>
</comment>
<dbReference type="InterPro" id="IPR003594">
    <property type="entry name" value="HATPase_dom"/>
</dbReference>
<evidence type="ECO:0000259" key="13">
    <source>
        <dbReference type="PROSITE" id="PS50885"/>
    </source>
</evidence>
<feature type="domain" description="Histidine kinase" evidence="12">
    <location>
        <begin position="252"/>
        <end position="467"/>
    </location>
</feature>
<dbReference type="CDD" id="cd00082">
    <property type="entry name" value="HisKA"/>
    <property type="match status" value="1"/>
</dbReference>
<dbReference type="InterPro" id="IPR050428">
    <property type="entry name" value="TCS_sensor_his_kinase"/>
</dbReference>
<dbReference type="CDD" id="cd06225">
    <property type="entry name" value="HAMP"/>
    <property type="match status" value="1"/>
</dbReference>
<evidence type="ECO:0000259" key="12">
    <source>
        <dbReference type="PROSITE" id="PS50109"/>
    </source>
</evidence>
<dbReference type="EMBL" id="CP098502">
    <property type="protein sequence ID" value="UTI64476.1"/>
    <property type="molecule type" value="Genomic_DNA"/>
</dbReference>
<dbReference type="InterPro" id="IPR005467">
    <property type="entry name" value="His_kinase_dom"/>
</dbReference>
<dbReference type="Gene3D" id="6.10.340.10">
    <property type="match status" value="1"/>
</dbReference>
<feature type="domain" description="HAMP" evidence="13">
    <location>
        <begin position="192"/>
        <end position="244"/>
    </location>
</feature>
<dbReference type="Gene3D" id="3.30.565.10">
    <property type="entry name" value="Histidine kinase-like ATPase, C-terminal domain"/>
    <property type="match status" value="1"/>
</dbReference>
<dbReference type="EC" id="2.7.13.3" evidence="3"/>
<dbReference type="Proteomes" id="UP001056035">
    <property type="component" value="Chromosome"/>
</dbReference>
<dbReference type="InterPro" id="IPR003661">
    <property type="entry name" value="HisK_dim/P_dom"/>
</dbReference>
<dbReference type="Pfam" id="PF02518">
    <property type="entry name" value="HATPase_c"/>
    <property type="match status" value="1"/>
</dbReference>
<evidence type="ECO:0000313" key="15">
    <source>
        <dbReference type="Proteomes" id="UP001056035"/>
    </source>
</evidence>
<dbReference type="InterPro" id="IPR036097">
    <property type="entry name" value="HisK_dim/P_sf"/>
</dbReference>
<keyword evidence="4" id="KW-0597">Phosphoprotein</keyword>
<evidence type="ECO:0000256" key="6">
    <source>
        <dbReference type="ARBA" id="ARBA00022692"/>
    </source>
</evidence>
<organism evidence="14 15">
    <name type="scientific">Paraconexibacter antarcticus</name>
    <dbReference type="NCBI Taxonomy" id="2949664"/>
    <lineage>
        <taxon>Bacteria</taxon>
        <taxon>Bacillati</taxon>
        <taxon>Actinomycetota</taxon>
        <taxon>Thermoleophilia</taxon>
        <taxon>Solirubrobacterales</taxon>
        <taxon>Paraconexibacteraceae</taxon>
        <taxon>Paraconexibacter</taxon>
    </lineage>
</organism>
<feature type="transmembrane region" description="Helical" evidence="11">
    <location>
        <begin position="171"/>
        <end position="190"/>
    </location>
</feature>
<dbReference type="PANTHER" id="PTHR45436">
    <property type="entry name" value="SENSOR HISTIDINE KINASE YKOH"/>
    <property type="match status" value="1"/>
</dbReference>
<accession>A0ABY5DR14</accession>
<dbReference type="PANTHER" id="PTHR45436:SF5">
    <property type="entry name" value="SENSOR HISTIDINE KINASE TRCS"/>
    <property type="match status" value="1"/>
</dbReference>
<dbReference type="GO" id="GO:0016301">
    <property type="term" value="F:kinase activity"/>
    <property type="evidence" value="ECO:0007669"/>
    <property type="project" value="UniProtKB-KW"/>
</dbReference>
<keyword evidence="6 11" id="KW-0812">Transmembrane</keyword>
<name>A0ABY5DR14_9ACTN</name>
<evidence type="ECO:0000256" key="10">
    <source>
        <dbReference type="ARBA" id="ARBA00023136"/>
    </source>
</evidence>
<dbReference type="PROSITE" id="PS50885">
    <property type="entry name" value="HAMP"/>
    <property type="match status" value="1"/>
</dbReference>
<comment type="catalytic activity">
    <reaction evidence="1">
        <text>ATP + protein L-histidine = ADP + protein N-phospho-L-histidine.</text>
        <dbReference type="EC" id="2.7.13.3"/>
    </reaction>
</comment>
<evidence type="ECO:0000256" key="4">
    <source>
        <dbReference type="ARBA" id="ARBA00022553"/>
    </source>
</evidence>
<evidence type="ECO:0000256" key="5">
    <source>
        <dbReference type="ARBA" id="ARBA00022679"/>
    </source>
</evidence>
<protein>
    <recommendedName>
        <fullName evidence="3">histidine kinase</fullName>
        <ecNumber evidence="3">2.7.13.3</ecNumber>
    </recommendedName>
</protein>
<evidence type="ECO:0000256" key="7">
    <source>
        <dbReference type="ARBA" id="ARBA00022777"/>
    </source>
</evidence>
<dbReference type="Pfam" id="PF00512">
    <property type="entry name" value="HisKA"/>
    <property type="match status" value="1"/>
</dbReference>
<dbReference type="CDD" id="cd00075">
    <property type="entry name" value="HATPase"/>
    <property type="match status" value="1"/>
</dbReference>
<gene>
    <name evidence="14" type="ORF">NBH00_24455</name>
</gene>
<dbReference type="SUPFAM" id="SSF55874">
    <property type="entry name" value="ATPase domain of HSP90 chaperone/DNA topoisomerase II/histidine kinase"/>
    <property type="match status" value="1"/>
</dbReference>
<dbReference type="Gene3D" id="1.10.287.130">
    <property type="match status" value="1"/>
</dbReference>
<dbReference type="RefSeq" id="WP_254571177.1">
    <property type="nucleotide sequence ID" value="NZ_CP098502.1"/>
</dbReference>
<dbReference type="InterPro" id="IPR036890">
    <property type="entry name" value="HATPase_C_sf"/>
</dbReference>
<evidence type="ECO:0000256" key="9">
    <source>
        <dbReference type="ARBA" id="ARBA00023012"/>
    </source>
</evidence>
<dbReference type="SMART" id="SM00387">
    <property type="entry name" value="HATPase_c"/>
    <property type="match status" value="1"/>
</dbReference>
<keyword evidence="15" id="KW-1185">Reference proteome</keyword>
<evidence type="ECO:0000256" key="11">
    <source>
        <dbReference type="SAM" id="Phobius"/>
    </source>
</evidence>
<evidence type="ECO:0000256" key="8">
    <source>
        <dbReference type="ARBA" id="ARBA00022989"/>
    </source>
</evidence>
<proteinExistence type="predicted"/>
<keyword evidence="9" id="KW-0902">Two-component regulatory system</keyword>
<dbReference type="SMART" id="SM00304">
    <property type="entry name" value="HAMP"/>
    <property type="match status" value="1"/>
</dbReference>
<evidence type="ECO:0000313" key="14">
    <source>
        <dbReference type="EMBL" id="UTI64476.1"/>
    </source>
</evidence>
<dbReference type="PROSITE" id="PS50109">
    <property type="entry name" value="HIS_KIN"/>
    <property type="match status" value="1"/>
</dbReference>
<dbReference type="InterPro" id="IPR004358">
    <property type="entry name" value="Sig_transdc_His_kin-like_C"/>
</dbReference>
<keyword evidence="8 11" id="KW-1133">Transmembrane helix</keyword>
<dbReference type="SMART" id="SM00388">
    <property type="entry name" value="HisKA"/>
    <property type="match status" value="1"/>
</dbReference>
<dbReference type="SUPFAM" id="SSF47384">
    <property type="entry name" value="Homodimeric domain of signal transducing histidine kinase"/>
    <property type="match status" value="1"/>
</dbReference>
<evidence type="ECO:0000256" key="2">
    <source>
        <dbReference type="ARBA" id="ARBA00004236"/>
    </source>
</evidence>
<dbReference type="InterPro" id="IPR003660">
    <property type="entry name" value="HAMP_dom"/>
</dbReference>
<keyword evidence="7 14" id="KW-0418">Kinase</keyword>
<keyword evidence="5" id="KW-0808">Transferase</keyword>